<sequence length="73" mass="7955">MPQHCDRCRREAPTQDSTAFLDWEAIGDGSDVRCPDCVTGAEQQAVDDDMMDLQQAADDAEFRRITGHGGALG</sequence>
<keyword evidence="2" id="KW-1185">Reference proteome</keyword>
<dbReference type="Proteomes" id="UP001501598">
    <property type="component" value="Unassembled WGS sequence"/>
</dbReference>
<protein>
    <recommendedName>
        <fullName evidence="3">Small CPxCG-related zinc finger protein</fullName>
    </recommendedName>
</protein>
<dbReference type="RefSeq" id="WP_345427344.1">
    <property type="nucleotide sequence ID" value="NZ_BAABGT010000122.1"/>
</dbReference>
<gene>
    <name evidence="1" type="ORF">GCM10023175_67500</name>
</gene>
<organism evidence="1 2">
    <name type="scientific">Pseudonocardia xishanensis</name>
    <dbReference type="NCBI Taxonomy" id="630995"/>
    <lineage>
        <taxon>Bacteria</taxon>
        <taxon>Bacillati</taxon>
        <taxon>Actinomycetota</taxon>
        <taxon>Actinomycetes</taxon>
        <taxon>Pseudonocardiales</taxon>
        <taxon>Pseudonocardiaceae</taxon>
        <taxon>Pseudonocardia</taxon>
    </lineage>
</organism>
<reference evidence="2" key="1">
    <citation type="journal article" date="2019" name="Int. J. Syst. Evol. Microbiol.">
        <title>The Global Catalogue of Microorganisms (GCM) 10K type strain sequencing project: providing services to taxonomists for standard genome sequencing and annotation.</title>
        <authorList>
            <consortium name="The Broad Institute Genomics Platform"/>
            <consortium name="The Broad Institute Genome Sequencing Center for Infectious Disease"/>
            <person name="Wu L."/>
            <person name="Ma J."/>
        </authorList>
    </citation>
    <scope>NUCLEOTIDE SEQUENCE [LARGE SCALE GENOMIC DNA]</scope>
    <source>
        <strain evidence="2">JCM 17906</strain>
    </source>
</reference>
<accession>A0ABP8S2K1</accession>
<name>A0ABP8S2K1_9PSEU</name>
<evidence type="ECO:0000313" key="2">
    <source>
        <dbReference type="Proteomes" id="UP001501598"/>
    </source>
</evidence>
<dbReference type="EMBL" id="BAABGT010000122">
    <property type="protein sequence ID" value="GAA4559497.1"/>
    <property type="molecule type" value="Genomic_DNA"/>
</dbReference>
<evidence type="ECO:0000313" key="1">
    <source>
        <dbReference type="EMBL" id="GAA4559497.1"/>
    </source>
</evidence>
<proteinExistence type="predicted"/>
<evidence type="ECO:0008006" key="3">
    <source>
        <dbReference type="Google" id="ProtNLM"/>
    </source>
</evidence>
<comment type="caution">
    <text evidence="1">The sequence shown here is derived from an EMBL/GenBank/DDBJ whole genome shotgun (WGS) entry which is preliminary data.</text>
</comment>